<protein>
    <recommendedName>
        <fullName evidence="3">HNH endonuclease 5 domain-containing protein</fullName>
    </recommendedName>
</protein>
<sequence>MNIYTYSGNIEHLKAFDDEYQLKSMYTPPINNQRRQLKKISERTCRFCGKKSDETTFKGKPHIISRLFGNNSGVSDYECDRCNNHFSGFESDMANFLGLNRSVNALGVQTPPTFKSYDGNIVAKKNSFNGFEGIEIESNKRGTIQKLDGGIIEFNIIHNPYIPINIFKCLLKIALTVIPDDEVENYKLCFDFLMENKNEAYLAQHAKQVHRGPSGFNVKFPYVLIFKKRNSESKLPSHWIKLYYQDSYIQFYIPCHKDDEVLLRGEEITYPLCPPLIFADRQPQGIAKNYEKLDLSSNVMTKGKTSKLNLTFDENLLKKGSNNIQNIQNSENFNSDEIIKIFLTKNPGLLGE</sequence>
<gene>
    <name evidence="1" type="ORF">SAMN05421679_105168</name>
</gene>
<comment type="caution">
    <text evidence="1">The sequence shown here is derived from an EMBL/GenBank/DDBJ whole genome shotgun (WGS) entry which is preliminary data.</text>
</comment>
<organism evidence="1 2">
    <name type="scientific">Epilithonimonas pallida</name>
    <dbReference type="NCBI Taxonomy" id="373671"/>
    <lineage>
        <taxon>Bacteria</taxon>
        <taxon>Pseudomonadati</taxon>
        <taxon>Bacteroidota</taxon>
        <taxon>Flavobacteriia</taxon>
        <taxon>Flavobacteriales</taxon>
        <taxon>Weeksellaceae</taxon>
        <taxon>Chryseobacterium group</taxon>
        <taxon>Epilithonimonas</taxon>
    </lineage>
</organism>
<evidence type="ECO:0000313" key="1">
    <source>
        <dbReference type="EMBL" id="SMP93920.1"/>
    </source>
</evidence>
<name>A0ABY1R598_9FLAO</name>
<reference evidence="1 2" key="1">
    <citation type="submission" date="2017-05" db="EMBL/GenBank/DDBJ databases">
        <authorList>
            <person name="Varghese N."/>
            <person name="Submissions S."/>
        </authorList>
    </citation>
    <scope>NUCLEOTIDE SEQUENCE [LARGE SCALE GENOMIC DNA]</scope>
    <source>
        <strain evidence="1 2">DSM 18015</strain>
    </source>
</reference>
<keyword evidence="2" id="KW-1185">Reference proteome</keyword>
<dbReference type="Proteomes" id="UP001158050">
    <property type="component" value="Unassembled WGS sequence"/>
</dbReference>
<evidence type="ECO:0000313" key="2">
    <source>
        <dbReference type="Proteomes" id="UP001158050"/>
    </source>
</evidence>
<dbReference type="EMBL" id="FXUO01000005">
    <property type="protein sequence ID" value="SMP93920.1"/>
    <property type="molecule type" value="Genomic_DNA"/>
</dbReference>
<accession>A0ABY1R598</accession>
<proteinExistence type="predicted"/>
<dbReference type="RefSeq" id="WP_283417019.1">
    <property type="nucleotide sequence ID" value="NZ_FXUO01000005.1"/>
</dbReference>
<evidence type="ECO:0008006" key="3">
    <source>
        <dbReference type="Google" id="ProtNLM"/>
    </source>
</evidence>